<evidence type="ECO:0000313" key="9">
    <source>
        <dbReference type="Proteomes" id="UP001259832"/>
    </source>
</evidence>
<proteinExistence type="inferred from homology"/>
<gene>
    <name evidence="8" type="ORF">P3T76_014877</name>
</gene>
<evidence type="ECO:0000259" key="7">
    <source>
        <dbReference type="Pfam" id="PF22748"/>
    </source>
</evidence>
<comment type="similarity">
    <text evidence="3">Belongs to the RxLR effector family.</text>
</comment>
<keyword evidence="4" id="KW-0964">Secreted</keyword>
<dbReference type="Proteomes" id="UP001259832">
    <property type="component" value="Unassembled WGS sequence"/>
</dbReference>
<dbReference type="EMBL" id="JASMQC010000046">
    <property type="protein sequence ID" value="KAK1929660.1"/>
    <property type="molecule type" value="Genomic_DNA"/>
</dbReference>
<sequence length="482" mass="54260">MLLVCTAVMSIAGEGSTALDSTQPSTQYNIVNERNLRAGKYTVNEERAAGASAVESLVKATTKVDDLETYLKRGDTVNKVFKTLKLQKAGDNLLDNPQLATLMRYLRLFNEANPTKKTSLVATLTTHYGNHGLTKIIEAGLASTSKKTVATAKHLQTEQIQYWMAHGRSPESVFGVLKLDKFLPLTWISSDLFEKPGLRTWIRYLDDFNAENPKQKTTLISILSKRYNDKTLANMLIAANKAESTSSIAKRIQAEQTLVWLQTGKKPSDLFTMFHLQKAGDSLFQNPLFPAWIKYADDFRVIHPDTQLETMSTLMKHFDDDVLAKIIMAANDVPSTKSLARRLHAELLRGWERRRETPDDLFFLLKLDKVQDKLLESPLFDVWAKFMTSYNQMNPKTKYNLITTLTYRFGGDKELSKMLLAAEKVPSTKAMASELLDLQIAHWLDKMKSPGLVSSYLGANGAAADDVSSILYQKYLKSLPTW</sequence>
<feature type="domain" description="RxLR effector PexRD54 WY" evidence="7">
    <location>
        <begin position="257"/>
        <end position="295"/>
    </location>
</feature>
<evidence type="ECO:0000256" key="2">
    <source>
        <dbReference type="ARBA" id="ARBA00004613"/>
    </source>
</evidence>
<evidence type="ECO:0000256" key="1">
    <source>
        <dbReference type="ARBA" id="ARBA00004340"/>
    </source>
</evidence>
<evidence type="ECO:0000256" key="3">
    <source>
        <dbReference type="ARBA" id="ARBA00010400"/>
    </source>
</evidence>
<keyword evidence="5" id="KW-0732">Signal</keyword>
<evidence type="ECO:0000313" key="8">
    <source>
        <dbReference type="EMBL" id="KAK1929660.1"/>
    </source>
</evidence>
<keyword evidence="6" id="KW-0843">Virulence</keyword>
<dbReference type="AlphaFoldDB" id="A0AAD9LAT5"/>
<dbReference type="InterPro" id="IPR054463">
    <property type="entry name" value="PexRD54_WY"/>
</dbReference>
<dbReference type="Pfam" id="PF22748">
    <property type="entry name" value="PexRD54_WY"/>
    <property type="match status" value="1"/>
</dbReference>
<dbReference type="GO" id="GO:0005576">
    <property type="term" value="C:extracellular region"/>
    <property type="evidence" value="ECO:0007669"/>
    <property type="project" value="UniProtKB-SubCell"/>
</dbReference>
<organism evidence="8 9">
    <name type="scientific">Phytophthora citrophthora</name>
    <dbReference type="NCBI Taxonomy" id="4793"/>
    <lineage>
        <taxon>Eukaryota</taxon>
        <taxon>Sar</taxon>
        <taxon>Stramenopiles</taxon>
        <taxon>Oomycota</taxon>
        <taxon>Peronosporomycetes</taxon>
        <taxon>Peronosporales</taxon>
        <taxon>Peronosporaceae</taxon>
        <taxon>Phytophthora</taxon>
    </lineage>
</organism>
<protein>
    <recommendedName>
        <fullName evidence="7">RxLR effector PexRD54 WY domain-containing protein</fullName>
    </recommendedName>
</protein>
<reference evidence="8" key="1">
    <citation type="submission" date="2023-08" db="EMBL/GenBank/DDBJ databases">
        <title>Reference Genome Resource for the Citrus Pathogen Phytophthora citrophthora.</title>
        <authorList>
            <person name="Moller H."/>
            <person name="Coetzee B."/>
            <person name="Rose L.J."/>
            <person name="Van Niekerk J.M."/>
        </authorList>
    </citation>
    <scope>NUCLEOTIDE SEQUENCE</scope>
    <source>
        <strain evidence="8">STE-U-9442</strain>
    </source>
</reference>
<evidence type="ECO:0000256" key="5">
    <source>
        <dbReference type="ARBA" id="ARBA00022729"/>
    </source>
</evidence>
<evidence type="ECO:0000256" key="4">
    <source>
        <dbReference type="ARBA" id="ARBA00022525"/>
    </source>
</evidence>
<name>A0AAD9LAT5_9STRA</name>
<evidence type="ECO:0000256" key="6">
    <source>
        <dbReference type="ARBA" id="ARBA00023026"/>
    </source>
</evidence>
<accession>A0AAD9LAT5</accession>
<keyword evidence="9" id="KW-1185">Reference proteome</keyword>
<dbReference type="GO" id="GO:0043657">
    <property type="term" value="C:host cell"/>
    <property type="evidence" value="ECO:0007669"/>
    <property type="project" value="UniProtKB-SubCell"/>
</dbReference>
<comment type="subcellular location">
    <subcellularLocation>
        <location evidence="1">Host cell</location>
    </subcellularLocation>
    <subcellularLocation>
        <location evidence="2">Secreted</location>
    </subcellularLocation>
</comment>
<comment type="caution">
    <text evidence="8">The sequence shown here is derived from an EMBL/GenBank/DDBJ whole genome shotgun (WGS) entry which is preliminary data.</text>
</comment>